<dbReference type="InterPro" id="IPR050789">
    <property type="entry name" value="Diverse_Enzym_Activities"/>
</dbReference>
<name>A0ABT0GG70_9GAMM</name>
<proteinExistence type="predicted"/>
<gene>
    <name evidence="3" type="ORF">M0G41_07650</name>
</gene>
<dbReference type="PANTHER" id="PTHR43283:SF7">
    <property type="entry name" value="BETA-LACTAMASE-RELATED DOMAIN-CONTAINING PROTEIN"/>
    <property type="match status" value="1"/>
</dbReference>
<feature type="domain" description="Beta-lactamase-related" evidence="2">
    <location>
        <begin position="63"/>
        <end position="304"/>
    </location>
</feature>
<dbReference type="EMBL" id="JALNMH010000005">
    <property type="protein sequence ID" value="MCK7593539.1"/>
    <property type="molecule type" value="Genomic_DNA"/>
</dbReference>
<dbReference type="RefSeq" id="WP_248207234.1">
    <property type="nucleotide sequence ID" value="NZ_JALNMH010000005.1"/>
</dbReference>
<keyword evidence="1" id="KW-0732">Signal</keyword>
<dbReference type="Gene3D" id="3.40.710.10">
    <property type="entry name" value="DD-peptidase/beta-lactamase superfamily"/>
    <property type="match status" value="1"/>
</dbReference>
<organism evidence="3 4">
    <name type="scientific">Pseudomarimonas salicorniae</name>
    <dbReference type="NCBI Taxonomy" id="2933270"/>
    <lineage>
        <taxon>Bacteria</taxon>
        <taxon>Pseudomonadati</taxon>
        <taxon>Pseudomonadota</taxon>
        <taxon>Gammaproteobacteria</taxon>
        <taxon>Lysobacterales</taxon>
        <taxon>Lysobacteraceae</taxon>
        <taxon>Pseudomarimonas</taxon>
    </lineage>
</organism>
<dbReference type="Proteomes" id="UP001431449">
    <property type="component" value="Unassembled WGS sequence"/>
</dbReference>
<dbReference type="Pfam" id="PF00144">
    <property type="entry name" value="Beta-lactamase"/>
    <property type="match status" value="1"/>
</dbReference>
<accession>A0ABT0GG70</accession>
<dbReference type="InterPro" id="IPR001466">
    <property type="entry name" value="Beta-lactam-related"/>
</dbReference>
<protein>
    <submittedName>
        <fullName evidence="3">Beta-lactamase family protein</fullName>
    </submittedName>
</protein>
<feature type="chain" id="PRO_5045798325" evidence="1">
    <location>
        <begin position="20"/>
        <end position="341"/>
    </location>
</feature>
<comment type="caution">
    <text evidence="3">The sequence shown here is derived from an EMBL/GenBank/DDBJ whole genome shotgun (WGS) entry which is preliminary data.</text>
</comment>
<dbReference type="SUPFAM" id="SSF56601">
    <property type="entry name" value="beta-lactamase/transpeptidase-like"/>
    <property type="match status" value="1"/>
</dbReference>
<feature type="signal peptide" evidence="1">
    <location>
        <begin position="1"/>
        <end position="19"/>
    </location>
</feature>
<dbReference type="PANTHER" id="PTHR43283">
    <property type="entry name" value="BETA-LACTAMASE-RELATED"/>
    <property type="match status" value="1"/>
</dbReference>
<evidence type="ECO:0000313" key="4">
    <source>
        <dbReference type="Proteomes" id="UP001431449"/>
    </source>
</evidence>
<dbReference type="InterPro" id="IPR012338">
    <property type="entry name" value="Beta-lactam/transpept-like"/>
</dbReference>
<keyword evidence="4" id="KW-1185">Reference proteome</keyword>
<evidence type="ECO:0000256" key="1">
    <source>
        <dbReference type="SAM" id="SignalP"/>
    </source>
</evidence>
<reference evidence="3" key="1">
    <citation type="submission" date="2022-04" db="EMBL/GenBank/DDBJ databases">
        <title>Lysobacter sp. CAU 1642 isolated from sea sand.</title>
        <authorList>
            <person name="Kim W."/>
        </authorList>
    </citation>
    <scope>NUCLEOTIDE SEQUENCE</scope>
    <source>
        <strain evidence="3">CAU 1642</strain>
    </source>
</reference>
<sequence>MRTPLSLLMACALSWSCGASELDALAGEVSRGDHRDVDAVLLSRDGTLLISAQRPRLRWRGIDIRSATKSVTALLVGIAIDRGHIQSVEVPVRTLLPELAESFEDPQRARITLADLLTMRSGLDCDDWTPGSPGHEDTMYETRDWLGFWSAVPMREAPGERFSYCTGNVIALGRLLAHATGKPVPEFAREALFQPLGIDQARWASWNRGRDTDTGGHLAIAPEGLLAIGQLVLDGGVRDGRQVVSRAWIEAMTTAHADIPGRPQRYGYLWWIDATRNPALPGTRLQMAWGNGGNFLVVMPELDAVYVSVGRRYNRPEAMEPLRWLGERILLALGASAAAPD</sequence>
<evidence type="ECO:0000259" key="2">
    <source>
        <dbReference type="Pfam" id="PF00144"/>
    </source>
</evidence>
<evidence type="ECO:0000313" key="3">
    <source>
        <dbReference type="EMBL" id="MCK7593539.1"/>
    </source>
</evidence>